<reference evidence="2 3" key="1">
    <citation type="submission" date="2019-11" db="EMBL/GenBank/DDBJ databases">
        <title>Whole genome shotgun sequencing (WGS) data from Adlercreutzia equolifaciens ResAG-91, Eggerthella lenta MRI-F36, MRI-F37, MRI-F40, ResAG-49, ResAG-88, ResAG-121, ResAG-145, and Gordonibacter sp. ResAG-5, ResAG-26, ResAG-43, ResAG-50, ResAG-59.</title>
        <authorList>
            <person name="Stoll D.A."/>
            <person name="Danylec N."/>
            <person name="Franz C.M.A.P."/>
            <person name="Huch M."/>
        </authorList>
    </citation>
    <scope>NUCLEOTIDE SEQUENCE [LARGE SCALE GENOMIC DNA]</scope>
    <source>
        <strain evidence="2 3">ResAG-59</strain>
    </source>
</reference>
<dbReference type="RefSeq" id="WP_157005336.1">
    <property type="nucleotide sequence ID" value="NZ_DBEZYS010000133.1"/>
</dbReference>
<protein>
    <submittedName>
        <fullName evidence="2">Phage tail protein</fullName>
    </submittedName>
</protein>
<feature type="domain" description="Siphovirus-type tail component C-terminal" evidence="1">
    <location>
        <begin position="144"/>
        <end position="238"/>
    </location>
</feature>
<dbReference type="EMBL" id="WPOC01000026">
    <property type="protein sequence ID" value="MVN16204.1"/>
    <property type="molecule type" value="Genomic_DNA"/>
</dbReference>
<evidence type="ECO:0000313" key="3">
    <source>
        <dbReference type="Proteomes" id="UP000468327"/>
    </source>
</evidence>
<gene>
    <name evidence="2" type="ORF">GO738_12800</name>
</gene>
<dbReference type="Gene3D" id="2.60.120.860">
    <property type="match status" value="1"/>
</dbReference>
<dbReference type="AlphaFoldDB" id="A0A6N8IJY3"/>
<evidence type="ECO:0000259" key="1">
    <source>
        <dbReference type="Pfam" id="PF22768"/>
    </source>
</evidence>
<dbReference type="Pfam" id="PF22768">
    <property type="entry name" value="SPP1_Dit"/>
    <property type="match status" value="1"/>
</dbReference>
<organism evidence="2 3">
    <name type="scientific">Gordonibacter urolithinfaciens</name>
    <dbReference type="NCBI Taxonomy" id="1335613"/>
    <lineage>
        <taxon>Bacteria</taxon>
        <taxon>Bacillati</taxon>
        <taxon>Actinomycetota</taxon>
        <taxon>Coriobacteriia</taxon>
        <taxon>Eggerthellales</taxon>
        <taxon>Eggerthellaceae</taxon>
        <taxon>Gordonibacter</taxon>
    </lineage>
</organism>
<comment type="caution">
    <text evidence="2">The sequence shown here is derived from an EMBL/GenBank/DDBJ whole genome shotgun (WGS) entry which is preliminary data.</text>
</comment>
<accession>A0A6N8IJY3</accession>
<name>A0A6N8IJY3_9ACTN</name>
<proteinExistence type="predicted"/>
<dbReference type="Proteomes" id="UP000468327">
    <property type="component" value="Unassembled WGS sequence"/>
</dbReference>
<dbReference type="InterPro" id="IPR054738">
    <property type="entry name" value="Siphovirus-type_tail_C"/>
</dbReference>
<evidence type="ECO:0000313" key="2">
    <source>
        <dbReference type="EMBL" id="MVN16204.1"/>
    </source>
</evidence>
<dbReference type="Gene3D" id="2.40.30.200">
    <property type="match status" value="1"/>
</dbReference>
<keyword evidence="3" id="KW-1185">Reference proteome</keyword>
<sequence length="239" mass="26058">MRSIVYAGNDFSEICSAEVIERTANPIVAEAMAVPGRAGALLVSGYIPPVDVRVRLFMDMGHNPGFTGMARMRGTLRRWLSWPGGGNLILPDDPEVEYRDVILVGAGDWSNLFEAGECELTFTLFDPIGWGAERVERTARFEVGGDWPTLPEFRVVAAAGSYLQVSLPSAGKGIRVDYDFTGGEAVVIDCQGETVLINDVDSRDCVALASDFFALEPGECIVSTSNCTYVETRFSERWA</sequence>